<accession>X1RME5</accession>
<organism evidence="1">
    <name type="scientific">marine sediment metagenome</name>
    <dbReference type="NCBI Taxonomy" id="412755"/>
    <lineage>
        <taxon>unclassified sequences</taxon>
        <taxon>metagenomes</taxon>
        <taxon>ecological metagenomes</taxon>
    </lineage>
</organism>
<reference evidence="1" key="1">
    <citation type="journal article" date="2014" name="Front. Microbiol.">
        <title>High frequency of phylogenetically diverse reductive dehalogenase-homologous genes in deep subseafloor sedimentary metagenomes.</title>
        <authorList>
            <person name="Kawai M."/>
            <person name="Futagami T."/>
            <person name="Toyoda A."/>
            <person name="Takaki Y."/>
            <person name="Nishi S."/>
            <person name="Hori S."/>
            <person name="Arai W."/>
            <person name="Tsubouchi T."/>
            <person name="Morono Y."/>
            <person name="Uchiyama I."/>
            <person name="Ito T."/>
            <person name="Fujiyama A."/>
            <person name="Inagaki F."/>
            <person name="Takami H."/>
        </authorList>
    </citation>
    <scope>NUCLEOTIDE SEQUENCE</scope>
    <source>
        <strain evidence="1">Expedition CK06-06</strain>
    </source>
</reference>
<proteinExistence type="predicted"/>
<dbReference type="AlphaFoldDB" id="X1RME5"/>
<protein>
    <submittedName>
        <fullName evidence="1">Uncharacterized protein</fullName>
    </submittedName>
</protein>
<feature type="non-terminal residue" evidence="1">
    <location>
        <position position="437"/>
    </location>
</feature>
<name>X1RME5_9ZZZZ</name>
<sequence length="437" mass="48634">DATNATINKVKFTMAYYLSGSNIEPYWVYINQINAFNITYSDFLDNSGNVYENISYGVDSSLFLEDKFNNITLIRDPSDFSNSHIKIAIDQTHDYGRSYYNSGTDETGEYMIRLVSVSNEITFESTNISKGDHEWNVLCVNNQSQSATSDDNFTLSIQDTPPSVPGYVRCNEAECTGTVSTAGTLTVACGGSTDIDGDTFDYELRYLLDENWNVIGTSDSTFSWDVTNLPDAQVRLRCAPETATSNYNQTDYFTISIPGAPPRLTPENITCNGGYCNNTEFTEDIINITCNTSGNFSYRVEARYVDYNGTNIVEVEDFHPGDGANNISWDTTSIMNQTNVSIWCYVINVIGETKSNETENLTLIKATAPTKPLTHIAYEDGSIVHVNCSGSTGSGTINYSVFASYKDGRYKDSIWRNLGTDQDETTYLEFNGSQIYE</sequence>
<comment type="caution">
    <text evidence="1">The sequence shown here is derived from an EMBL/GenBank/DDBJ whole genome shotgun (WGS) entry which is preliminary data.</text>
</comment>
<evidence type="ECO:0000313" key="1">
    <source>
        <dbReference type="EMBL" id="GAI81818.1"/>
    </source>
</evidence>
<dbReference type="EMBL" id="BARW01006868">
    <property type="protein sequence ID" value="GAI81818.1"/>
    <property type="molecule type" value="Genomic_DNA"/>
</dbReference>
<gene>
    <name evidence="1" type="ORF">S12H4_14406</name>
</gene>
<feature type="non-terminal residue" evidence="1">
    <location>
        <position position="1"/>
    </location>
</feature>